<proteinExistence type="predicted"/>
<sequence length="261" mass="30631">MVYFGPEKLRPVFEETRKILEKDRKKLVEFLYSYKEVLDVFHKHLMLVSICSEGVFSLNVGYTPEEKFFFGISLSNPFLKTPSFYKLKDYFNEGLENLYISNFTKRSLPKITAGILKFPILTHFLALGGEKSLISKELFSEEVTGKNWLSFSKKVDDKTYEKFLDLNGKKYGFLRIFLTDDGVYFVGIGEENRNLYAEFFTFLKNKYMFQSGKYFPVSDLRNNVIGMFKIELNDLDAKWKYVESFVKDFEKFRDFLKGLGG</sequence>
<dbReference type="InterPro" id="IPR032606">
    <property type="entry name" value="DUF4895"/>
</dbReference>
<protein>
    <recommendedName>
        <fullName evidence="3">DUF4895 domain-containing protein</fullName>
    </recommendedName>
</protein>
<name>A0ABM6GD13_9BACT</name>
<reference evidence="1 2" key="1">
    <citation type="submission" date="2014-02" db="EMBL/GenBank/DDBJ databases">
        <title>Diversity of Thermotogales isolates from hydrothermal vents.</title>
        <authorList>
            <person name="Haverkamp T.H.A."/>
            <person name="Lossouarn J."/>
            <person name="Geslin C."/>
            <person name="Nesbo C.L."/>
        </authorList>
    </citation>
    <scope>NUCLEOTIDE SEQUENCE [LARGE SCALE GENOMIC DNA]</scope>
    <source>
        <strain evidence="1 2">431</strain>
    </source>
</reference>
<evidence type="ECO:0008006" key="3">
    <source>
        <dbReference type="Google" id="ProtNLM"/>
    </source>
</evidence>
<dbReference type="Proteomes" id="UP000185490">
    <property type="component" value="Chromosome"/>
</dbReference>
<gene>
    <name evidence="1" type="ORF">BW47_01540</name>
</gene>
<evidence type="ECO:0000313" key="2">
    <source>
        <dbReference type="Proteomes" id="UP000185490"/>
    </source>
</evidence>
<dbReference type="EMBL" id="CP007389">
    <property type="protein sequence ID" value="APT73353.1"/>
    <property type="molecule type" value="Genomic_DNA"/>
</dbReference>
<dbReference type="RefSeq" id="WP_012056515.1">
    <property type="nucleotide sequence ID" value="NZ_CP007389.1"/>
</dbReference>
<accession>A0ABM6GD13</accession>
<keyword evidence="2" id="KW-1185">Reference proteome</keyword>
<dbReference type="Pfam" id="PF16236">
    <property type="entry name" value="DUF4895"/>
    <property type="match status" value="1"/>
</dbReference>
<evidence type="ECO:0000313" key="1">
    <source>
        <dbReference type="EMBL" id="APT73353.1"/>
    </source>
</evidence>
<organism evidence="1 2">
    <name type="scientific">Thermosipho melanesiensis</name>
    <dbReference type="NCBI Taxonomy" id="46541"/>
    <lineage>
        <taxon>Bacteria</taxon>
        <taxon>Thermotogati</taxon>
        <taxon>Thermotogota</taxon>
        <taxon>Thermotogae</taxon>
        <taxon>Thermotogales</taxon>
        <taxon>Fervidobacteriaceae</taxon>
        <taxon>Thermosipho</taxon>
    </lineage>
</organism>